<dbReference type="Proteomes" id="UP000675920">
    <property type="component" value="Unplaced"/>
</dbReference>
<organism evidence="1 2">
    <name type="scientific">Derxia gummosa DSM 723</name>
    <dbReference type="NCBI Taxonomy" id="1121388"/>
    <lineage>
        <taxon>Bacteria</taxon>
        <taxon>Pseudomonadati</taxon>
        <taxon>Pseudomonadota</taxon>
        <taxon>Betaproteobacteria</taxon>
        <taxon>Burkholderiales</taxon>
        <taxon>Alcaligenaceae</taxon>
        <taxon>Derxia</taxon>
    </lineage>
</organism>
<proteinExistence type="predicted"/>
<name>A0A8B6X666_9BURK</name>
<evidence type="ECO:0000313" key="2">
    <source>
        <dbReference type="RefSeq" id="WP_028312637.1"/>
    </source>
</evidence>
<dbReference type="InterPro" id="IPR029069">
    <property type="entry name" value="HotDog_dom_sf"/>
</dbReference>
<evidence type="ECO:0000313" key="1">
    <source>
        <dbReference type="Proteomes" id="UP000675920"/>
    </source>
</evidence>
<accession>A0A8B6X666</accession>
<protein>
    <submittedName>
        <fullName evidence="2">Uncharacterized protein</fullName>
    </submittedName>
</protein>
<dbReference type="RefSeq" id="WP_028312637.1">
    <property type="nucleotide sequence ID" value="NZ_KI519499.1"/>
</dbReference>
<dbReference type="Gene3D" id="3.10.129.10">
    <property type="entry name" value="Hotdog Thioesterase"/>
    <property type="match status" value="1"/>
</dbReference>
<dbReference type="AlphaFoldDB" id="A0A8B6X666"/>
<keyword evidence="1" id="KW-1185">Reference proteome</keyword>
<reference evidence="2" key="1">
    <citation type="submission" date="2025-08" db="UniProtKB">
        <authorList>
            <consortium name="RefSeq"/>
        </authorList>
    </citation>
    <scope>IDENTIFICATION</scope>
</reference>
<dbReference type="SUPFAM" id="SSF54637">
    <property type="entry name" value="Thioesterase/thiol ester dehydrase-isomerase"/>
    <property type="match status" value="1"/>
</dbReference>
<sequence length="146" mass="15064">MKLDRTAIEALLPHRAPILLPTEVEADPATRSGRALIRLDANARIFGALAQPALAHELLLEAAAQTFGIVIGACPPEGGAAAGAEGRHLLLGFDEVEFGPAALDGGAPFELEVALEQTSGPVHVARFSAEQGGAQVARGQLQVFNG</sequence>